<evidence type="ECO:0000256" key="1">
    <source>
        <dbReference type="SAM" id="Phobius"/>
    </source>
</evidence>
<keyword evidence="1" id="KW-0812">Transmembrane</keyword>
<gene>
    <name evidence="2" type="ORF">MTO99_09160</name>
</gene>
<organism evidence="2 3">
    <name type="scientific">Agromyces larvae</name>
    <dbReference type="NCBI Taxonomy" id="2929802"/>
    <lineage>
        <taxon>Bacteria</taxon>
        <taxon>Bacillati</taxon>
        <taxon>Actinomycetota</taxon>
        <taxon>Actinomycetes</taxon>
        <taxon>Micrococcales</taxon>
        <taxon>Microbacteriaceae</taxon>
        <taxon>Agromyces</taxon>
    </lineage>
</organism>
<proteinExistence type="predicted"/>
<keyword evidence="3" id="KW-1185">Reference proteome</keyword>
<reference evidence="2 3" key="1">
    <citation type="submission" date="2022-03" db="EMBL/GenBank/DDBJ databases">
        <title>Mucilaginibacter sp. isolated from the gut of Protaetia brevitarsis seulensis larvae.</title>
        <authorList>
            <person name="Won M."/>
            <person name="Kim S.-J."/>
            <person name="Kwon S.-W."/>
        </authorList>
    </citation>
    <scope>NUCLEOTIDE SEQUENCE [LARGE SCALE GENOMIC DNA]</scope>
    <source>
        <strain evidence="2 3">CFWR-12</strain>
    </source>
</reference>
<dbReference type="EMBL" id="CP094528">
    <property type="protein sequence ID" value="UOE45889.1"/>
    <property type="molecule type" value="Genomic_DNA"/>
</dbReference>
<name>A0ABY4C3J7_9MICO</name>
<sequence>MDFFIAALFLGPIAFVVTFLYLLLRGRKPEEIEADAQRRAMARARRELAVEKAKQQLANPPQE</sequence>
<dbReference type="Proteomes" id="UP000832097">
    <property type="component" value="Chromosome"/>
</dbReference>
<evidence type="ECO:0000313" key="2">
    <source>
        <dbReference type="EMBL" id="UOE45889.1"/>
    </source>
</evidence>
<keyword evidence="1" id="KW-0472">Membrane</keyword>
<accession>A0ABY4C3J7</accession>
<feature type="transmembrane region" description="Helical" evidence="1">
    <location>
        <begin position="6"/>
        <end position="24"/>
    </location>
</feature>
<dbReference type="RefSeq" id="WP_243558590.1">
    <property type="nucleotide sequence ID" value="NZ_CP094528.1"/>
</dbReference>
<protein>
    <submittedName>
        <fullName evidence="2">Uncharacterized protein</fullName>
    </submittedName>
</protein>
<keyword evidence="1" id="KW-1133">Transmembrane helix</keyword>
<evidence type="ECO:0000313" key="3">
    <source>
        <dbReference type="Proteomes" id="UP000832097"/>
    </source>
</evidence>